<evidence type="ECO:0000313" key="3">
    <source>
        <dbReference type="Proteomes" id="UP000268033"/>
    </source>
</evidence>
<dbReference type="PANTHER" id="PTHR43610">
    <property type="entry name" value="BLL6696 PROTEIN"/>
    <property type="match status" value="1"/>
</dbReference>
<dbReference type="AlphaFoldDB" id="A0A3N1PKY9"/>
<gene>
    <name evidence="2" type="ORF">EDC28_103131</name>
</gene>
<dbReference type="Proteomes" id="UP000268033">
    <property type="component" value="Unassembled WGS sequence"/>
</dbReference>
<evidence type="ECO:0000259" key="1">
    <source>
        <dbReference type="Pfam" id="PF13302"/>
    </source>
</evidence>
<dbReference type="InterPro" id="IPR000182">
    <property type="entry name" value="GNAT_dom"/>
</dbReference>
<evidence type="ECO:0000313" key="2">
    <source>
        <dbReference type="EMBL" id="ROQ28538.1"/>
    </source>
</evidence>
<protein>
    <submittedName>
        <fullName evidence="2">RimJ/RimL family protein N-acetyltransferase</fullName>
    </submittedName>
</protein>
<dbReference type="EMBL" id="RJUL01000003">
    <property type="protein sequence ID" value="ROQ28538.1"/>
    <property type="molecule type" value="Genomic_DNA"/>
</dbReference>
<dbReference type="RefSeq" id="WP_123421019.1">
    <property type="nucleotide sequence ID" value="NZ_RJUL01000003.1"/>
</dbReference>
<dbReference type="STRING" id="584787.GCA_001247655_00295"/>
<dbReference type="InterPro" id="IPR016181">
    <property type="entry name" value="Acyl_CoA_acyltransferase"/>
</dbReference>
<feature type="domain" description="N-acetyltransferase" evidence="1">
    <location>
        <begin position="14"/>
        <end position="153"/>
    </location>
</feature>
<dbReference type="GO" id="GO:0016747">
    <property type="term" value="F:acyltransferase activity, transferring groups other than amino-acyl groups"/>
    <property type="evidence" value="ECO:0007669"/>
    <property type="project" value="InterPro"/>
</dbReference>
<name>A0A3N1PKY9_9GAMM</name>
<comment type="caution">
    <text evidence="2">The sequence shown here is derived from an EMBL/GenBank/DDBJ whole genome shotgun (WGS) entry which is preliminary data.</text>
</comment>
<dbReference type="Pfam" id="PF13302">
    <property type="entry name" value="Acetyltransf_3"/>
    <property type="match status" value="1"/>
</dbReference>
<accession>A0A3N1PKY9</accession>
<sequence length="200" mass="22312">MSFTAPVVLSGQKVQLEPLASEHLDGLQQAAQDGEVWRLWYTRVPHPAEMGAEIARRLALHQAGTMLPFALRRQDNGELCGMTTLMNIDTQNHRVEIGSTWLAASAQSTGINSEAKLLLLGHAFDTLGCIAVEFRTHFMNHKSRAAISRLGAKQDGILRNHQLMPDGSYRDTVVFSIIQSEWPAVRRNLHHLLGRRLEDS</sequence>
<proteinExistence type="predicted"/>
<dbReference type="Gene3D" id="3.40.630.30">
    <property type="match status" value="1"/>
</dbReference>
<dbReference type="SUPFAM" id="SSF55729">
    <property type="entry name" value="Acyl-CoA N-acyltransferases (Nat)"/>
    <property type="match status" value="1"/>
</dbReference>
<keyword evidence="2" id="KW-0808">Transferase</keyword>
<dbReference type="PANTHER" id="PTHR43610:SF1">
    <property type="entry name" value="N-ACETYLTRANSFERASE DOMAIN-CONTAINING PROTEIN"/>
    <property type="match status" value="1"/>
</dbReference>
<reference evidence="2 3" key="1">
    <citation type="submission" date="2018-11" db="EMBL/GenBank/DDBJ databases">
        <title>Genomic Encyclopedia of Type Strains, Phase IV (KMG-IV): sequencing the most valuable type-strain genomes for metagenomic binning, comparative biology and taxonomic classification.</title>
        <authorList>
            <person name="Goeker M."/>
        </authorList>
    </citation>
    <scope>NUCLEOTIDE SEQUENCE [LARGE SCALE GENOMIC DNA]</scope>
    <source>
        <strain evidence="2 3">DSM 21945</strain>
    </source>
</reference>
<organism evidence="2 3">
    <name type="scientific">Gallaecimonas pentaromativorans</name>
    <dbReference type="NCBI Taxonomy" id="584787"/>
    <lineage>
        <taxon>Bacteria</taxon>
        <taxon>Pseudomonadati</taxon>
        <taxon>Pseudomonadota</taxon>
        <taxon>Gammaproteobacteria</taxon>
        <taxon>Enterobacterales</taxon>
        <taxon>Gallaecimonadaceae</taxon>
        <taxon>Gallaecimonas</taxon>
    </lineage>
</organism>
<keyword evidence="3" id="KW-1185">Reference proteome</keyword>